<accession>A0ABV6AQV2</accession>
<evidence type="ECO:0000313" key="2">
    <source>
        <dbReference type="EMBL" id="MFB9952999.1"/>
    </source>
</evidence>
<feature type="compositionally biased region" description="Basic and acidic residues" evidence="1">
    <location>
        <begin position="8"/>
        <end position="19"/>
    </location>
</feature>
<organism evidence="2 3">
    <name type="scientific">Rhizobium puerariae</name>
    <dbReference type="NCBI Taxonomy" id="1585791"/>
    <lineage>
        <taxon>Bacteria</taxon>
        <taxon>Pseudomonadati</taxon>
        <taxon>Pseudomonadota</taxon>
        <taxon>Alphaproteobacteria</taxon>
        <taxon>Hyphomicrobiales</taxon>
        <taxon>Rhizobiaceae</taxon>
        <taxon>Rhizobium/Agrobacterium group</taxon>
        <taxon>Rhizobium</taxon>
    </lineage>
</organism>
<dbReference type="RefSeq" id="WP_377265794.1">
    <property type="nucleotide sequence ID" value="NZ_JBHMAA010000043.1"/>
</dbReference>
<reference evidence="2 3" key="1">
    <citation type="submission" date="2024-09" db="EMBL/GenBank/DDBJ databases">
        <authorList>
            <person name="Sun Q."/>
            <person name="Mori K."/>
        </authorList>
    </citation>
    <scope>NUCLEOTIDE SEQUENCE [LARGE SCALE GENOMIC DNA]</scope>
    <source>
        <strain evidence="2 3">TBRC 4938</strain>
    </source>
</reference>
<feature type="region of interest" description="Disordered" evidence="1">
    <location>
        <begin position="1"/>
        <end position="28"/>
    </location>
</feature>
<feature type="non-terminal residue" evidence="2">
    <location>
        <position position="1"/>
    </location>
</feature>
<sequence length="86" mass="9538">KASFRPSAEGRNDARDKRNSKSMKGVSSSFRLRGQIFTSLDSKVPRRSGRMRVQLILGSVDGLGNLVEGINTMARPFSRVSRQDVI</sequence>
<keyword evidence="3" id="KW-1185">Reference proteome</keyword>
<gene>
    <name evidence="2" type="ORF">ACFFP0_29530</name>
</gene>
<evidence type="ECO:0000256" key="1">
    <source>
        <dbReference type="SAM" id="MobiDB-lite"/>
    </source>
</evidence>
<dbReference type="EMBL" id="JBHMAA010000043">
    <property type="protein sequence ID" value="MFB9952999.1"/>
    <property type="molecule type" value="Genomic_DNA"/>
</dbReference>
<name>A0ABV6AQV2_9HYPH</name>
<evidence type="ECO:0000313" key="3">
    <source>
        <dbReference type="Proteomes" id="UP001589692"/>
    </source>
</evidence>
<dbReference type="Proteomes" id="UP001589692">
    <property type="component" value="Unassembled WGS sequence"/>
</dbReference>
<comment type="caution">
    <text evidence="2">The sequence shown here is derived from an EMBL/GenBank/DDBJ whole genome shotgun (WGS) entry which is preliminary data.</text>
</comment>
<proteinExistence type="predicted"/>
<protein>
    <submittedName>
        <fullName evidence="2">Uncharacterized protein</fullName>
    </submittedName>
</protein>